<dbReference type="EMBL" id="MBLM01000121">
    <property type="protein sequence ID" value="OHV35494.1"/>
    <property type="molecule type" value="Genomic_DNA"/>
</dbReference>
<name>A0A1S1QSX6_9ACTN</name>
<organism evidence="3 4">
    <name type="scientific">Parafrankia colletiae</name>
    <dbReference type="NCBI Taxonomy" id="573497"/>
    <lineage>
        <taxon>Bacteria</taxon>
        <taxon>Bacillati</taxon>
        <taxon>Actinomycetota</taxon>
        <taxon>Actinomycetes</taxon>
        <taxon>Frankiales</taxon>
        <taxon>Frankiaceae</taxon>
        <taxon>Parafrankia</taxon>
    </lineage>
</organism>
<dbReference type="InterPro" id="IPR006286">
    <property type="entry name" value="C56_PfpI-like"/>
</dbReference>
<evidence type="ECO:0000313" key="3">
    <source>
        <dbReference type="EMBL" id="OHV35494.1"/>
    </source>
</evidence>
<evidence type="ECO:0000256" key="1">
    <source>
        <dbReference type="ARBA" id="ARBA00008542"/>
    </source>
</evidence>
<dbReference type="AlphaFoldDB" id="A0A1S1QSX6"/>
<gene>
    <name evidence="3" type="ORF">CC117_19660</name>
</gene>
<dbReference type="InterPro" id="IPR002818">
    <property type="entry name" value="DJ-1/PfpI"/>
</dbReference>
<dbReference type="InterPro" id="IPR029062">
    <property type="entry name" value="Class_I_gatase-like"/>
</dbReference>
<dbReference type="Gene3D" id="3.40.50.880">
    <property type="match status" value="1"/>
</dbReference>
<dbReference type="PANTHER" id="PTHR42733:SF12">
    <property type="entry name" value="PROTEINASE"/>
    <property type="match status" value="1"/>
</dbReference>
<dbReference type="SUPFAM" id="SSF52317">
    <property type="entry name" value="Class I glutamine amidotransferase-like"/>
    <property type="match status" value="1"/>
</dbReference>
<comment type="caution">
    <text evidence="3">The sequence shown here is derived from an EMBL/GenBank/DDBJ whole genome shotgun (WGS) entry which is preliminary data.</text>
</comment>
<feature type="domain" description="DJ-1/PfpI" evidence="2">
    <location>
        <begin position="8"/>
        <end position="176"/>
    </location>
</feature>
<dbReference type="CDD" id="cd03134">
    <property type="entry name" value="GATase1_PfpI_like"/>
    <property type="match status" value="1"/>
</dbReference>
<evidence type="ECO:0000313" key="4">
    <source>
        <dbReference type="Proteomes" id="UP000179627"/>
    </source>
</evidence>
<dbReference type="PROSITE" id="PS51276">
    <property type="entry name" value="PEPTIDASE_C56_PFPI"/>
    <property type="match status" value="1"/>
</dbReference>
<dbReference type="OrthoDB" id="9792284at2"/>
<dbReference type="PANTHER" id="PTHR42733">
    <property type="entry name" value="DJ-1 PROTEIN"/>
    <property type="match status" value="1"/>
</dbReference>
<evidence type="ECO:0000259" key="2">
    <source>
        <dbReference type="Pfam" id="PF01965"/>
    </source>
</evidence>
<protein>
    <submittedName>
        <fullName evidence="3">Peptidase C56</fullName>
    </submittedName>
</protein>
<proteinExistence type="inferred from homology"/>
<sequence>MTHSLENRRIAILAADGVERVELDQPRGALLGAGASTEVISVHPGEIQTRQFDTDPAGTVPVDRLVSDASPDDYDALLLPGGTTNPDHLRMNRYAVSFVRSFAEAGKPVAAICHGPWLLVEADVVRGRRLTSWPSIRTDLRNAGAEVVDEEVVVDDNLITSRSPADLPAFCRTIVERFALSRVPG</sequence>
<dbReference type="RefSeq" id="WP_071085692.1">
    <property type="nucleotide sequence ID" value="NZ_MBLM01000121.1"/>
</dbReference>
<dbReference type="Proteomes" id="UP000179627">
    <property type="component" value="Unassembled WGS sequence"/>
</dbReference>
<comment type="similarity">
    <text evidence="1">Belongs to the peptidase C56 family.</text>
</comment>
<dbReference type="Pfam" id="PF01965">
    <property type="entry name" value="DJ-1_PfpI"/>
    <property type="match status" value="1"/>
</dbReference>
<keyword evidence="4" id="KW-1185">Reference proteome</keyword>
<dbReference type="NCBIfam" id="TIGR01382">
    <property type="entry name" value="PfpI"/>
    <property type="match status" value="1"/>
</dbReference>
<reference evidence="4" key="1">
    <citation type="submission" date="2016-07" db="EMBL/GenBank/DDBJ databases">
        <title>Sequence Frankia sp. strain CcI1.17.</title>
        <authorList>
            <person name="Ghodhbane-Gtari F."/>
            <person name="Swanson E."/>
            <person name="Gueddou A."/>
            <person name="Morris K."/>
            <person name="Hezbri K."/>
            <person name="Ktari A."/>
            <person name="Nouioui I."/>
            <person name="Abebe-Akele F."/>
            <person name="Simpson S."/>
            <person name="Thomas K."/>
            <person name="Gtari M."/>
            <person name="Tisa L.S."/>
            <person name="Hurst S."/>
        </authorList>
    </citation>
    <scope>NUCLEOTIDE SEQUENCE [LARGE SCALE GENOMIC DNA]</scope>
    <source>
        <strain evidence="4">Cc1.17</strain>
    </source>
</reference>
<accession>A0A1S1QSX6</accession>